<evidence type="ECO:0000256" key="2">
    <source>
        <dbReference type="ARBA" id="ARBA00006602"/>
    </source>
</evidence>
<keyword evidence="12" id="KW-1185">Reference proteome</keyword>
<feature type="region of interest" description="Disordered" evidence="9">
    <location>
        <begin position="1"/>
        <end position="28"/>
    </location>
</feature>
<evidence type="ECO:0000256" key="8">
    <source>
        <dbReference type="SAM" id="Coils"/>
    </source>
</evidence>
<dbReference type="GO" id="GO:0044781">
    <property type="term" value="P:bacterial-type flagellum organization"/>
    <property type="evidence" value="ECO:0007669"/>
    <property type="project" value="UniProtKB-KW"/>
</dbReference>
<feature type="domain" description="Flagellar assembly protein FliH/Type III secretion system HrpE" evidence="10">
    <location>
        <begin position="126"/>
        <end position="231"/>
    </location>
</feature>
<dbReference type="InterPro" id="IPR051472">
    <property type="entry name" value="T3SS_Stator/FliH"/>
</dbReference>
<dbReference type="EMBL" id="PDOF01000001">
    <property type="protein sequence ID" value="PYZ98018.1"/>
    <property type="molecule type" value="Genomic_DNA"/>
</dbReference>
<name>A0A2W0HWD6_9BACI</name>
<dbReference type="NCBIfam" id="TIGR03825">
    <property type="entry name" value="FliH_bacil"/>
    <property type="match status" value="1"/>
</dbReference>
<dbReference type="InterPro" id="IPR022524">
    <property type="entry name" value="FliH_Bacilli"/>
</dbReference>
<evidence type="ECO:0000256" key="7">
    <source>
        <dbReference type="NCBIfam" id="TIGR03825"/>
    </source>
</evidence>
<comment type="caution">
    <text evidence="11">The sequence shown here is derived from an EMBL/GenBank/DDBJ whole genome shotgun (WGS) entry which is preliminary data.</text>
</comment>
<dbReference type="PANTHER" id="PTHR34982:SF1">
    <property type="entry name" value="FLAGELLAR ASSEMBLY PROTEIN FLIH"/>
    <property type="match status" value="1"/>
</dbReference>
<evidence type="ECO:0000313" key="11">
    <source>
        <dbReference type="EMBL" id="PYZ98018.1"/>
    </source>
</evidence>
<protein>
    <recommendedName>
        <fullName evidence="7">Flagellar assembly protein FliH</fullName>
    </recommendedName>
</protein>
<evidence type="ECO:0000256" key="9">
    <source>
        <dbReference type="SAM" id="MobiDB-lite"/>
    </source>
</evidence>
<sequence length="252" mass="28513">MDKRKISLRPVITPENSEEQDHRSLGGRTHMLIRAEETVDAAERKAASLIRQAENQLSDALKEAEAIRIEAERKAEALFQDMKKHGYQEGYKAGKKEAHSACGSLFEEAERTVHLSKQAYNSKLTSSEPVLLELAAAVSANIIGEALEQNEKWVSFVKTAVEEVKERKEVAIYVHPERYEQTLLHKHEFDQIASRANDLMIYPDPELDRDGCLLETESGRVDAGLDSQLSELKKQLHDLLERGERDGRQPAR</sequence>
<gene>
    <name evidence="11" type="primary">fliH</name>
    <name evidence="11" type="ORF">CR205_05325</name>
</gene>
<evidence type="ECO:0000313" key="12">
    <source>
        <dbReference type="Proteomes" id="UP000248066"/>
    </source>
</evidence>
<accession>A0A2W0HWD6</accession>
<dbReference type="GO" id="GO:0005829">
    <property type="term" value="C:cytosol"/>
    <property type="evidence" value="ECO:0007669"/>
    <property type="project" value="TreeGrafter"/>
</dbReference>
<dbReference type="AlphaFoldDB" id="A0A2W0HWD6"/>
<organism evidence="11 12">
    <name type="scientific">Alteribacter lacisalsi</name>
    <dbReference type="NCBI Taxonomy" id="2045244"/>
    <lineage>
        <taxon>Bacteria</taxon>
        <taxon>Bacillati</taxon>
        <taxon>Bacillota</taxon>
        <taxon>Bacilli</taxon>
        <taxon>Bacillales</taxon>
        <taxon>Bacillaceae</taxon>
        <taxon>Alteribacter</taxon>
    </lineage>
</organism>
<keyword evidence="4" id="KW-1005">Bacterial flagellum biogenesis</keyword>
<dbReference type="PANTHER" id="PTHR34982">
    <property type="entry name" value="YOP PROTEINS TRANSLOCATION PROTEIN L"/>
    <property type="match status" value="1"/>
</dbReference>
<keyword evidence="6" id="KW-1006">Bacterial flagellum protein export</keyword>
<keyword evidence="11" id="KW-0282">Flagellum</keyword>
<proteinExistence type="inferred from homology"/>
<comment type="function">
    <text evidence="1">Needed for flagellar regrowth and assembly.</text>
</comment>
<evidence type="ECO:0000259" key="10">
    <source>
        <dbReference type="Pfam" id="PF02108"/>
    </source>
</evidence>
<evidence type="ECO:0000256" key="1">
    <source>
        <dbReference type="ARBA" id="ARBA00003041"/>
    </source>
</evidence>
<keyword evidence="5" id="KW-0653">Protein transport</keyword>
<evidence type="ECO:0000256" key="4">
    <source>
        <dbReference type="ARBA" id="ARBA00022795"/>
    </source>
</evidence>
<dbReference type="InterPro" id="IPR018035">
    <property type="entry name" value="Flagellar_FliH/T3SS_HrpE"/>
</dbReference>
<evidence type="ECO:0000256" key="5">
    <source>
        <dbReference type="ARBA" id="ARBA00022927"/>
    </source>
</evidence>
<evidence type="ECO:0000256" key="3">
    <source>
        <dbReference type="ARBA" id="ARBA00022448"/>
    </source>
</evidence>
<dbReference type="Proteomes" id="UP000248066">
    <property type="component" value="Unassembled WGS sequence"/>
</dbReference>
<comment type="similarity">
    <text evidence="2">Belongs to the FliH family.</text>
</comment>
<feature type="coiled-coil region" evidence="8">
    <location>
        <begin position="32"/>
        <end position="81"/>
    </location>
</feature>
<reference evidence="11 12" key="1">
    <citation type="submission" date="2017-10" db="EMBL/GenBank/DDBJ databases">
        <title>Bacillus sp. nov., a halophilic bacterium isolated from a Yangshapao Lake.</title>
        <authorList>
            <person name="Wang H."/>
        </authorList>
    </citation>
    <scope>NUCLEOTIDE SEQUENCE [LARGE SCALE GENOMIC DNA]</scope>
    <source>
        <strain evidence="11 12">YSP-3</strain>
    </source>
</reference>
<evidence type="ECO:0000256" key="6">
    <source>
        <dbReference type="ARBA" id="ARBA00023225"/>
    </source>
</evidence>
<keyword evidence="11" id="KW-0966">Cell projection</keyword>
<keyword evidence="3" id="KW-0813">Transport</keyword>
<dbReference type="Pfam" id="PF02108">
    <property type="entry name" value="FliH"/>
    <property type="match status" value="1"/>
</dbReference>
<keyword evidence="8" id="KW-0175">Coiled coil</keyword>
<keyword evidence="11" id="KW-0969">Cilium</keyword>
<dbReference type="GO" id="GO:0015031">
    <property type="term" value="P:protein transport"/>
    <property type="evidence" value="ECO:0007669"/>
    <property type="project" value="UniProtKB-KW"/>
</dbReference>